<dbReference type="EMBL" id="PGGN01000008">
    <property type="protein sequence ID" value="PSH54655.1"/>
    <property type="molecule type" value="Genomic_DNA"/>
</dbReference>
<feature type="binding site" evidence="5">
    <location>
        <position position="149"/>
    </location>
    <ligand>
        <name>substrate</name>
    </ligand>
</feature>
<dbReference type="Proteomes" id="UP000241158">
    <property type="component" value="Unassembled WGS sequence"/>
</dbReference>
<evidence type="ECO:0000313" key="7">
    <source>
        <dbReference type="Proteomes" id="UP000241158"/>
    </source>
</evidence>
<name>A0A2P7AKA7_9HYPH</name>
<organism evidence="6 7">
    <name type="scientific">Phyllobacterium endophyticum</name>
    <dbReference type="NCBI Taxonomy" id="1149773"/>
    <lineage>
        <taxon>Bacteria</taxon>
        <taxon>Pseudomonadati</taxon>
        <taxon>Pseudomonadota</taxon>
        <taxon>Alphaproteobacteria</taxon>
        <taxon>Hyphomicrobiales</taxon>
        <taxon>Phyllobacteriaceae</taxon>
        <taxon>Phyllobacterium</taxon>
    </lineage>
</organism>
<keyword evidence="6" id="KW-0489">Methyltransferase</keyword>
<dbReference type="GO" id="GO:0032259">
    <property type="term" value="P:methylation"/>
    <property type="evidence" value="ECO:0007669"/>
    <property type="project" value="UniProtKB-KW"/>
</dbReference>
<dbReference type="CDD" id="cd16841">
    <property type="entry name" value="RraA_family"/>
    <property type="match status" value="1"/>
</dbReference>
<dbReference type="GO" id="GO:0046872">
    <property type="term" value="F:metal ion binding"/>
    <property type="evidence" value="ECO:0007669"/>
    <property type="project" value="UniProtKB-KW"/>
</dbReference>
<keyword evidence="7" id="KW-1185">Reference proteome</keyword>
<accession>A0A2P7AKA7</accession>
<dbReference type="InterPro" id="IPR036704">
    <property type="entry name" value="RraA/RraA-like_sf"/>
</dbReference>
<evidence type="ECO:0000313" key="6">
    <source>
        <dbReference type="EMBL" id="PSH54655.1"/>
    </source>
</evidence>
<feature type="binding site" evidence="5">
    <location>
        <position position="150"/>
    </location>
    <ligand>
        <name>Mg(2+)</name>
        <dbReference type="ChEBI" id="CHEBI:18420"/>
    </ligand>
</feature>
<gene>
    <name evidence="6" type="ORF">CU100_26115</name>
</gene>
<dbReference type="OrthoDB" id="9812532at2"/>
<feature type="binding site" evidence="5">
    <location>
        <begin position="127"/>
        <end position="130"/>
    </location>
    <ligand>
        <name>substrate</name>
    </ligand>
</feature>
<evidence type="ECO:0000256" key="3">
    <source>
        <dbReference type="ARBA" id="ARBA00029596"/>
    </source>
</evidence>
<reference evidence="7" key="1">
    <citation type="submission" date="2017-11" db="EMBL/GenBank/DDBJ databases">
        <authorList>
            <person name="Kuznetsova I."/>
            <person name="Sazanova A."/>
            <person name="Chirak E."/>
            <person name="Safronova V."/>
            <person name="Willems A."/>
        </authorList>
    </citation>
    <scope>NUCLEOTIDE SEQUENCE [LARGE SCALE GENOMIC DNA]</scope>
    <source>
        <strain evidence="7">PEPV15</strain>
    </source>
</reference>
<evidence type="ECO:0000256" key="2">
    <source>
        <dbReference type="ARBA" id="ARBA00016549"/>
    </source>
</evidence>
<evidence type="ECO:0000256" key="1">
    <source>
        <dbReference type="ARBA" id="ARBA00001968"/>
    </source>
</evidence>
<comment type="caution">
    <text evidence="6">The sequence shown here is derived from an EMBL/GenBank/DDBJ whole genome shotgun (WGS) entry which is preliminary data.</text>
</comment>
<comment type="cofactor">
    <cofactor evidence="1">
        <name>a divalent metal cation</name>
        <dbReference type="ChEBI" id="CHEBI:60240"/>
    </cofactor>
</comment>
<comment type="cofactor">
    <cofactor evidence="5">
        <name>Mg(2+)</name>
        <dbReference type="ChEBI" id="CHEBI:18420"/>
    </cofactor>
</comment>
<evidence type="ECO:0000256" key="4">
    <source>
        <dbReference type="ARBA" id="ARBA00030169"/>
    </source>
</evidence>
<protein>
    <recommendedName>
        <fullName evidence="2">Putative 4-hydroxy-4-methyl-2-oxoglutarate aldolase</fullName>
    </recommendedName>
    <alternativeName>
        <fullName evidence="3">Regulator of ribonuclease activity homolog</fullName>
    </alternativeName>
    <alternativeName>
        <fullName evidence="4">RraA-like protein</fullName>
    </alternativeName>
</protein>
<proteinExistence type="predicted"/>
<sequence length="249" mass="26724">MARALKDSAAITRSSLLNLEIRGIIMTSQNANAPNVSAWVAASERLGSALVLDIMDKLGRKHQAIKNAEPRTVRKTTVGSAKTLLWMDFAHDDPNTYELELKAVDSLKSNEVVVCATGNSDRSGIWGELLTTAAKQRGAVGIVTDGGVRDVGQVEEMGFPVFARYVCPYDSFNRQKVVAYDVLVEIDGVSIRSGDIVVADRDGIAVVPSEIATEVLASAKAKAEQEDAFRSAVKAGSSLVAAYEKFHVL</sequence>
<dbReference type="PANTHER" id="PTHR33254">
    <property type="entry name" value="4-HYDROXY-4-METHYL-2-OXOGLUTARATE ALDOLASE 3-RELATED"/>
    <property type="match status" value="1"/>
</dbReference>
<dbReference type="PANTHER" id="PTHR33254:SF4">
    <property type="entry name" value="4-HYDROXY-4-METHYL-2-OXOGLUTARATE ALDOLASE 3-RELATED"/>
    <property type="match status" value="1"/>
</dbReference>
<keyword evidence="5" id="KW-0460">Magnesium</keyword>
<dbReference type="AlphaFoldDB" id="A0A2P7AKA7"/>
<dbReference type="Gene3D" id="3.50.30.40">
    <property type="entry name" value="Ribonuclease E inhibitor RraA/RraA-like"/>
    <property type="match status" value="1"/>
</dbReference>
<dbReference type="InterPro" id="IPR005493">
    <property type="entry name" value="RraA/RraA-like"/>
</dbReference>
<keyword evidence="6" id="KW-0808">Transferase</keyword>
<dbReference type="Pfam" id="PF03737">
    <property type="entry name" value="RraA-like"/>
    <property type="match status" value="1"/>
</dbReference>
<keyword evidence="5" id="KW-0479">Metal-binding</keyword>
<evidence type="ECO:0000256" key="5">
    <source>
        <dbReference type="PIRSR" id="PIRSR605493-1"/>
    </source>
</evidence>
<dbReference type="GO" id="GO:0008168">
    <property type="term" value="F:methyltransferase activity"/>
    <property type="evidence" value="ECO:0007669"/>
    <property type="project" value="UniProtKB-KW"/>
</dbReference>
<dbReference type="SUPFAM" id="SSF89562">
    <property type="entry name" value="RraA-like"/>
    <property type="match status" value="1"/>
</dbReference>